<protein>
    <submittedName>
        <fullName evidence="1">Uncharacterized protein</fullName>
    </submittedName>
</protein>
<dbReference type="Proteomes" id="UP001147747">
    <property type="component" value="Unassembled WGS sequence"/>
</dbReference>
<reference evidence="1" key="2">
    <citation type="journal article" date="2023" name="IMA Fungus">
        <title>Comparative genomic study of the Penicillium genus elucidates a diverse pangenome and 15 lateral gene transfer events.</title>
        <authorList>
            <person name="Petersen C."/>
            <person name="Sorensen T."/>
            <person name="Nielsen M.R."/>
            <person name="Sondergaard T.E."/>
            <person name="Sorensen J.L."/>
            <person name="Fitzpatrick D.A."/>
            <person name="Frisvad J.C."/>
            <person name="Nielsen K.L."/>
        </authorList>
    </citation>
    <scope>NUCLEOTIDE SEQUENCE</scope>
    <source>
        <strain evidence="1">IBT 29677</strain>
    </source>
</reference>
<organism evidence="1 2">
    <name type="scientific">Penicillium cosmopolitanum</name>
    <dbReference type="NCBI Taxonomy" id="1131564"/>
    <lineage>
        <taxon>Eukaryota</taxon>
        <taxon>Fungi</taxon>
        <taxon>Dikarya</taxon>
        <taxon>Ascomycota</taxon>
        <taxon>Pezizomycotina</taxon>
        <taxon>Eurotiomycetes</taxon>
        <taxon>Eurotiomycetidae</taxon>
        <taxon>Eurotiales</taxon>
        <taxon>Aspergillaceae</taxon>
        <taxon>Penicillium</taxon>
    </lineage>
</organism>
<accession>A0A9X0B8G6</accession>
<reference evidence="1" key="1">
    <citation type="submission" date="2022-12" db="EMBL/GenBank/DDBJ databases">
        <authorList>
            <person name="Petersen C."/>
        </authorList>
    </citation>
    <scope>NUCLEOTIDE SEQUENCE</scope>
    <source>
        <strain evidence="1">IBT 29677</strain>
    </source>
</reference>
<proteinExistence type="predicted"/>
<evidence type="ECO:0000313" key="2">
    <source>
        <dbReference type="Proteomes" id="UP001147747"/>
    </source>
</evidence>
<evidence type="ECO:0000313" key="1">
    <source>
        <dbReference type="EMBL" id="KAJ5392060.1"/>
    </source>
</evidence>
<dbReference type="AlphaFoldDB" id="A0A9X0B8G6"/>
<comment type="caution">
    <text evidence="1">The sequence shown here is derived from an EMBL/GenBank/DDBJ whole genome shotgun (WGS) entry which is preliminary data.</text>
</comment>
<dbReference type="RefSeq" id="XP_056487738.1">
    <property type="nucleotide sequence ID" value="XM_056632187.1"/>
</dbReference>
<dbReference type="GeneID" id="81371167"/>
<gene>
    <name evidence="1" type="ORF">N7509_007550</name>
</gene>
<sequence length="81" mass="9216">MISDIGSYGGLSSLLTSESVRAGRLPDRADVIQDGRRRDDYHCRKKFSKPGFEMLFSTGRNEWWSEKKALLYQIDTNCVGV</sequence>
<dbReference type="EMBL" id="JAPZBU010000008">
    <property type="protein sequence ID" value="KAJ5392060.1"/>
    <property type="molecule type" value="Genomic_DNA"/>
</dbReference>
<name>A0A9X0B8G6_9EURO</name>
<keyword evidence="2" id="KW-1185">Reference proteome</keyword>